<reference evidence="15 16" key="1">
    <citation type="submission" date="2024-07" db="EMBL/GenBank/DDBJ databases">
        <title>Chromosome-level genome assembly of the water stick insect Ranatra chinensis (Heteroptera: Nepidae).</title>
        <authorList>
            <person name="Liu X."/>
        </authorList>
    </citation>
    <scope>NUCLEOTIDE SEQUENCE [LARGE SCALE GENOMIC DNA]</scope>
    <source>
        <strain evidence="15">Cailab_2021Rc</strain>
        <tissue evidence="15">Muscle</tissue>
    </source>
</reference>
<comment type="function">
    <text evidence="12">Accessory subunit of the mitochondrial membrane respiratory chain NADH dehydrogenase (Complex I), that is believed not to be involved in catalysis. Complex I functions in the transfer of electrons from NADH to the respiratory chain. The immediate electron acceptor for the enzyme is believed to be ubiquinone. Involved in the interferon/all-trans-retinoic acid (IFN/RA) induced cell death. This apoptotic activity is inhibited by interaction with viral IRF1. Prevents the transactivation of STAT3 target genes. May play a role in CARD15-mediated innate mucosal responses and serve to regulate intestinal epithelial cell responses to microbes.</text>
</comment>
<keyword evidence="7 14" id="KW-0999">Mitochondrion inner membrane</keyword>
<dbReference type="PANTHER" id="PTHR12966">
    <property type="entry name" value="NADH DEHYDROGENASE UBIQUINONE 1 ALPHA SUBCOMPLEX SUBUNIT 13"/>
    <property type="match status" value="1"/>
</dbReference>
<keyword evidence="5 14" id="KW-0679">Respiratory chain</keyword>
<dbReference type="InterPro" id="IPR009346">
    <property type="entry name" value="GRIM-19"/>
</dbReference>
<dbReference type="Pfam" id="PF06212">
    <property type="entry name" value="GRIM-19"/>
    <property type="match status" value="1"/>
</dbReference>
<gene>
    <name evidence="15" type="ORF">AAG570_006790</name>
</gene>
<proteinExistence type="inferred from homology"/>
<evidence type="ECO:0000256" key="11">
    <source>
        <dbReference type="ARBA" id="ARBA00023136"/>
    </source>
</evidence>
<comment type="subcellular location">
    <subcellularLocation>
        <location evidence="1 14">Mitochondrion inner membrane</location>
        <topology evidence="1 14">Single-pass membrane protein</topology>
        <orientation evidence="1 14">Matrix side</orientation>
    </subcellularLocation>
</comment>
<comment type="subunit">
    <text evidence="13">Complex I is composed of 45 different subunits. Interacts with CARD15, but not with CARD4. Interacts with STAT3, but not with STAT1, STAT2 and STAT5A. Interacts with OLFM4.</text>
</comment>
<evidence type="ECO:0000256" key="8">
    <source>
        <dbReference type="ARBA" id="ARBA00022982"/>
    </source>
</evidence>
<comment type="caution">
    <text evidence="15">The sequence shown here is derived from an EMBL/GenBank/DDBJ whole genome shotgun (WGS) entry which is preliminary data.</text>
</comment>
<accession>A0ABD0ZC21</accession>
<evidence type="ECO:0000256" key="3">
    <source>
        <dbReference type="ARBA" id="ARBA00018192"/>
    </source>
</evidence>
<keyword evidence="8 14" id="KW-0249">Electron transport</keyword>
<dbReference type="PANTHER" id="PTHR12966:SF0">
    <property type="entry name" value="NADH DEHYDROGENASE [UBIQUINONE] 1 ALPHA SUBCOMPLEX SUBUNIT 13"/>
    <property type="match status" value="1"/>
</dbReference>
<comment type="similarity">
    <text evidence="2 14">Belongs to the complex I NDUFA13 subunit family.</text>
</comment>
<evidence type="ECO:0000313" key="15">
    <source>
        <dbReference type="EMBL" id="KAL1139813.1"/>
    </source>
</evidence>
<feature type="transmembrane region" description="Helical" evidence="14">
    <location>
        <begin position="29"/>
        <end position="51"/>
    </location>
</feature>
<dbReference type="Proteomes" id="UP001558652">
    <property type="component" value="Unassembled WGS sequence"/>
</dbReference>
<keyword evidence="16" id="KW-1185">Reference proteome</keyword>
<protein>
    <recommendedName>
        <fullName evidence="3 14">NADH dehydrogenase [ubiquinone] 1 alpha subcomplex subunit 13</fullName>
    </recommendedName>
</protein>
<evidence type="ECO:0000256" key="2">
    <source>
        <dbReference type="ARBA" id="ARBA00007312"/>
    </source>
</evidence>
<evidence type="ECO:0000256" key="13">
    <source>
        <dbReference type="ARBA" id="ARBA00046797"/>
    </source>
</evidence>
<dbReference type="GO" id="GO:0045271">
    <property type="term" value="C:respiratory chain complex I"/>
    <property type="evidence" value="ECO:0007669"/>
    <property type="project" value="UniProtKB-UniRule"/>
</dbReference>
<comment type="function">
    <text evidence="14">Complex I functions in the transfer of electrons from NADH to the respiratory chain. Accessory subunit of the mitochondrial membrane respiratory chain NADH dehydrogenase (Complex I), that is believed not to be involved in catalysis.</text>
</comment>
<evidence type="ECO:0000256" key="4">
    <source>
        <dbReference type="ARBA" id="ARBA00022448"/>
    </source>
</evidence>
<organism evidence="15 16">
    <name type="scientific">Ranatra chinensis</name>
    <dbReference type="NCBI Taxonomy" id="642074"/>
    <lineage>
        <taxon>Eukaryota</taxon>
        <taxon>Metazoa</taxon>
        <taxon>Ecdysozoa</taxon>
        <taxon>Arthropoda</taxon>
        <taxon>Hexapoda</taxon>
        <taxon>Insecta</taxon>
        <taxon>Pterygota</taxon>
        <taxon>Neoptera</taxon>
        <taxon>Paraneoptera</taxon>
        <taxon>Hemiptera</taxon>
        <taxon>Heteroptera</taxon>
        <taxon>Panheteroptera</taxon>
        <taxon>Nepomorpha</taxon>
        <taxon>Nepidae</taxon>
        <taxon>Ranatrinae</taxon>
        <taxon>Ranatra</taxon>
    </lineage>
</organism>
<evidence type="ECO:0000256" key="1">
    <source>
        <dbReference type="ARBA" id="ARBA00004298"/>
    </source>
</evidence>
<evidence type="ECO:0000256" key="6">
    <source>
        <dbReference type="ARBA" id="ARBA00022692"/>
    </source>
</evidence>
<dbReference type="EMBL" id="JBFDAA010000002">
    <property type="protein sequence ID" value="KAL1139813.1"/>
    <property type="molecule type" value="Genomic_DNA"/>
</dbReference>
<sequence>MSTTARKQDLPPQGGYKPITFARIPAKSYFGGGSLILTHLAITAGSLYLYALGYKRIERERIEKRSSMLAIMPLLQAERDREYLKQLRRNRDEEAKLMANVEGWEVGTYYGQPVYKTYDNDKLINPSPTEYFVHSSERDYKKFKDLIYWI</sequence>
<dbReference type="GO" id="GO:0005743">
    <property type="term" value="C:mitochondrial inner membrane"/>
    <property type="evidence" value="ECO:0007669"/>
    <property type="project" value="UniProtKB-SubCell"/>
</dbReference>
<evidence type="ECO:0000256" key="12">
    <source>
        <dbReference type="ARBA" id="ARBA00045908"/>
    </source>
</evidence>
<dbReference type="AlphaFoldDB" id="A0ABD0ZC21"/>
<evidence type="ECO:0000256" key="10">
    <source>
        <dbReference type="ARBA" id="ARBA00023128"/>
    </source>
</evidence>
<keyword evidence="10 14" id="KW-0496">Mitochondrion</keyword>
<name>A0ABD0ZC21_9HEMI</name>
<keyword evidence="6 14" id="KW-0812">Transmembrane</keyword>
<keyword evidence="4 14" id="KW-0813">Transport</keyword>
<keyword evidence="11 14" id="KW-0472">Membrane</keyword>
<evidence type="ECO:0000256" key="9">
    <source>
        <dbReference type="ARBA" id="ARBA00022989"/>
    </source>
</evidence>
<evidence type="ECO:0000256" key="5">
    <source>
        <dbReference type="ARBA" id="ARBA00022660"/>
    </source>
</evidence>
<keyword evidence="9 14" id="KW-1133">Transmembrane helix</keyword>
<evidence type="ECO:0000313" key="16">
    <source>
        <dbReference type="Proteomes" id="UP001558652"/>
    </source>
</evidence>
<evidence type="ECO:0000256" key="7">
    <source>
        <dbReference type="ARBA" id="ARBA00022792"/>
    </source>
</evidence>
<evidence type="ECO:0000256" key="14">
    <source>
        <dbReference type="RuleBase" id="RU368034"/>
    </source>
</evidence>